<evidence type="ECO:0000256" key="5">
    <source>
        <dbReference type="SAM" id="MobiDB-lite"/>
    </source>
</evidence>
<dbReference type="GO" id="GO:0007165">
    <property type="term" value="P:signal transduction"/>
    <property type="evidence" value="ECO:0007669"/>
    <property type="project" value="InterPro"/>
</dbReference>
<comment type="similarity">
    <text evidence="2 4">Belongs to the Ninja family.</text>
</comment>
<feature type="compositionally biased region" description="Gly residues" evidence="5">
    <location>
        <begin position="8"/>
        <end position="28"/>
    </location>
</feature>
<feature type="region of interest" description="Disordered" evidence="5">
    <location>
        <begin position="72"/>
        <end position="152"/>
    </location>
</feature>
<feature type="region of interest" description="Disordered" evidence="5">
    <location>
        <begin position="1"/>
        <end position="31"/>
    </location>
</feature>
<organism evidence="7 8">
    <name type="scientific">Miscanthus lutarioriparius</name>
    <dbReference type="NCBI Taxonomy" id="422564"/>
    <lineage>
        <taxon>Eukaryota</taxon>
        <taxon>Viridiplantae</taxon>
        <taxon>Streptophyta</taxon>
        <taxon>Embryophyta</taxon>
        <taxon>Tracheophyta</taxon>
        <taxon>Spermatophyta</taxon>
        <taxon>Magnoliopsida</taxon>
        <taxon>Liliopsida</taxon>
        <taxon>Poales</taxon>
        <taxon>Poaceae</taxon>
        <taxon>PACMAD clade</taxon>
        <taxon>Panicoideae</taxon>
        <taxon>Andropogonodae</taxon>
        <taxon>Andropogoneae</taxon>
        <taxon>Saccharinae</taxon>
        <taxon>Miscanthus</taxon>
    </lineage>
</organism>
<protein>
    <recommendedName>
        <fullName evidence="4">Ninja-family protein</fullName>
    </recommendedName>
    <alternativeName>
        <fullName evidence="4">ABI-binding protein</fullName>
    </alternativeName>
</protein>
<dbReference type="Pfam" id="PF16136">
    <property type="entry name" value="NLS_NINJA_AFP"/>
    <property type="match status" value="1"/>
</dbReference>
<sequence length="338" mass="35178">MASRDFLGGFGRDGGQAPAGGAAAGAGGESDDIELSLGLSLGANPSQDGKQPPRLLRSSSIASICSLPATSCGGAQDAAAAATAPPPDQLLRTSSLPTEYMEDRLRRRAMQSQRRLEAKRKRLERRNSMNSGRPVPAPGGGTAGRDDGLEHTVPSGFQLRRTVAALMTAGSPTPSRPQQGLAERRAEASSPAAAPRSSDGVSVGQSSSHVPKEATTAGGRPPSDGGAACHEQQPPAAPPLRTLRSLTMRRASTGDLRNTMAEDMPMVSYKVAEGPGGGGGRKTDGFLYKYRKGEEVRIVCVCHGSFLTPAEFVKHAGGGEVTNPLRYIVVNPQRSVFL</sequence>
<feature type="region of interest" description="Disordered" evidence="5">
    <location>
        <begin position="169"/>
        <end position="245"/>
    </location>
</feature>
<evidence type="ECO:0000256" key="2">
    <source>
        <dbReference type="ARBA" id="ARBA00006081"/>
    </source>
</evidence>
<name>A0A811N6L0_9POAL</name>
<feature type="compositionally biased region" description="Low complexity" evidence="5">
    <location>
        <begin position="188"/>
        <end position="208"/>
    </location>
</feature>
<evidence type="ECO:0000256" key="1">
    <source>
        <dbReference type="ARBA" id="ARBA00004123"/>
    </source>
</evidence>
<comment type="subcellular location">
    <subcellularLocation>
        <location evidence="1 4">Nucleus</location>
    </subcellularLocation>
</comment>
<evidence type="ECO:0000259" key="6">
    <source>
        <dbReference type="Pfam" id="PF16135"/>
    </source>
</evidence>
<evidence type="ECO:0000256" key="3">
    <source>
        <dbReference type="ARBA" id="ARBA00023242"/>
    </source>
</evidence>
<evidence type="ECO:0000256" key="4">
    <source>
        <dbReference type="RuleBase" id="RU369029"/>
    </source>
</evidence>
<dbReference type="InterPro" id="IPR031307">
    <property type="entry name" value="Ninja_fam"/>
</dbReference>
<dbReference type="GO" id="GO:0045892">
    <property type="term" value="P:negative regulation of DNA-templated transcription"/>
    <property type="evidence" value="ECO:0007669"/>
    <property type="project" value="TreeGrafter"/>
</dbReference>
<dbReference type="GO" id="GO:0005634">
    <property type="term" value="C:nucleus"/>
    <property type="evidence" value="ECO:0007669"/>
    <property type="project" value="UniProtKB-SubCell"/>
</dbReference>
<dbReference type="EMBL" id="CAJGYO010000003">
    <property type="protein sequence ID" value="CAD6217296.1"/>
    <property type="molecule type" value="Genomic_DNA"/>
</dbReference>
<dbReference type="AlphaFoldDB" id="A0A811N6L0"/>
<dbReference type="Pfam" id="PF16135">
    <property type="entry name" value="TDBD"/>
    <property type="match status" value="1"/>
</dbReference>
<accession>A0A811N6L0</accession>
<comment type="function">
    <text evidence="4">Acts as a negative regulator of abscisic acid (ABA) response.</text>
</comment>
<dbReference type="PANTHER" id="PTHR31413">
    <property type="entry name" value="AFP HOMOLOG 2"/>
    <property type="match status" value="1"/>
</dbReference>
<gene>
    <name evidence="7" type="ORF">NCGR_LOCUS11326</name>
</gene>
<proteinExistence type="inferred from homology"/>
<feature type="region of interest" description="Disordered" evidence="5">
    <location>
        <begin position="36"/>
        <end position="55"/>
    </location>
</feature>
<dbReference type="Proteomes" id="UP000604825">
    <property type="component" value="Unassembled WGS sequence"/>
</dbReference>
<evidence type="ECO:0000313" key="8">
    <source>
        <dbReference type="Proteomes" id="UP000604825"/>
    </source>
</evidence>
<reference evidence="7" key="1">
    <citation type="submission" date="2020-10" db="EMBL/GenBank/DDBJ databases">
        <authorList>
            <person name="Han B."/>
            <person name="Lu T."/>
            <person name="Zhao Q."/>
            <person name="Huang X."/>
            <person name="Zhao Y."/>
        </authorList>
    </citation>
    <scope>NUCLEOTIDE SEQUENCE</scope>
</reference>
<dbReference type="InterPro" id="IPR032310">
    <property type="entry name" value="NLS_NINJA_AFP-like"/>
</dbReference>
<comment type="caution">
    <text evidence="7">The sequence shown here is derived from an EMBL/GenBank/DDBJ whole genome shotgun (WGS) entry which is preliminary data.</text>
</comment>
<feature type="domain" description="Tify" evidence="6">
    <location>
        <begin position="297"/>
        <end position="330"/>
    </location>
</feature>
<dbReference type="PANTHER" id="PTHR31413:SF31">
    <property type="entry name" value="NINJA-FAMILY PROTEIN AFP3"/>
    <property type="match status" value="1"/>
</dbReference>
<dbReference type="OrthoDB" id="667358at2759"/>
<dbReference type="InterPro" id="IPR032308">
    <property type="entry name" value="TDBD"/>
</dbReference>
<keyword evidence="8" id="KW-1185">Reference proteome</keyword>
<keyword evidence="3 4" id="KW-0539">Nucleus</keyword>
<evidence type="ECO:0000313" key="7">
    <source>
        <dbReference type="EMBL" id="CAD6217296.1"/>
    </source>
</evidence>